<keyword evidence="3" id="KW-1185">Reference proteome</keyword>
<organism evidence="2 3">
    <name type="scientific">Prunus dulcis</name>
    <name type="common">Almond</name>
    <name type="synonym">Amygdalus dulcis</name>
    <dbReference type="NCBI Taxonomy" id="3755"/>
    <lineage>
        <taxon>Eukaryota</taxon>
        <taxon>Viridiplantae</taxon>
        <taxon>Streptophyta</taxon>
        <taxon>Embryophyta</taxon>
        <taxon>Tracheophyta</taxon>
        <taxon>Spermatophyta</taxon>
        <taxon>Magnoliopsida</taxon>
        <taxon>eudicotyledons</taxon>
        <taxon>Gunneridae</taxon>
        <taxon>Pentapetalae</taxon>
        <taxon>rosids</taxon>
        <taxon>fabids</taxon>
        <taxon>Rosales</taxon>
        <taxon>Rosaceae</taxon>
        <taxon>Amygdaloideae</taxon>
        <taxon>Amygdaleae</taxon>
        <taxon>Prunus</taxon>
    </lineage>
</organism>
<dbReference type="AlphaFoldDB" id="A0AAD4WLG0"/>
<evidence type="ECO:0000313" key="2">
    <source>
        <dbReference type="EMBL" id="KAI5344809.1"/>
    </source>
</evidence>
<gene>
    <name evidence="2" type="ORF">L3X38_012686</name>
</gene>
<evidence type="ECO:0000256" key="1">
    <source>
        <dbReference type="SAM" id="SignalP"/>
    </source>
</evidence>
<keyword evidence="1" id="KW-0732">Signal</keyword>
<comment type="caution">
    <text evidence="2">The sequence shown here is derived from an EMBL/GenBank/DDBJ whole genome shotgun (WGS) entry which is preliminary data.</text>
</comment>
<dbReference type="Proteomes" id="UP001054821">
    <property type="component" value="Chromosome 2"/>
</dbReference>
<dbReference type="PANTHER" id="PTHR33116">
    <property type="entry name" value="REVERSE TRANSCRIPTASE ZINC-BINDING DOMAIN-CONTAINING PROTEIN-RELATED-RELATED"/>
    <property type="match status" value="1"/>
</dbReference>
<feature type="chain" id="PRO_5042292938" evidence="1">
    <location>
        <begin position="21"/>
        <end position="242"/>
    </location>
</feature>
<protein>
    <submittedName>
        <fullName evidence="2">Uncharacterized protein</fullName>
    </submittedName>
</protein>
<evidence type="ECO:0000313" key="3">
    <source>
        <dbReference type="Proteomes" id="UP001054821"/>
    </source>
</evidence>
<dbReference type="PANTHER" id="PTHR33116:SF70">
    <property type="entry name" value="NON-LTR RETROELEMENT REVERSE TRANSCRIPTASE-LIKE PROTEIN"/>
    <property type="match status" value="1"/>
</dbReference>
<reference evidence="2 3" key="1">
    <citation type="journal article" date="2022" name="G3 (Bethesda)">
        <title>Whole-genome sequence and methylome profiling of the almond [Prunus dulcis (Mill.) D.A. Webb] cultivar 'Nonpareil'.</title>
        <authorList>
            <person name="D'Amico-Willman K.M."/>
            <person name="Ouma W.Z."/>
            <person name="Meulia T."/>
            <person name="Sideli G.M."/>
            <person name="Gradziel T.M."/>
            <person name="Fresnedo-Ramirez J."/>
        </authorList>
    </citation>
    <scope>NUCLEOTIDE SEQUENCE [LARGE SCALE GENOMIC DNA]</scope>
    <source>
        <strain evidence="2">Clone GOH B32 T37-40</strain>
    </source>
</reference>
<accession>A0AAD4WLG0</accession>
<proteinExistence type="predicted"/>
<sequence length="242" mass="27249">MGLPHMVLQLVMSCVQFVHYQICINGELTETFATKNGIRQWDPLSLYLFVLCIDKLSHTIFDTINRVVWKPMKSSQSGLVVSHLFFVDDLVLVAETSPQQAKIMKDYLKDAAQEISNICGSPLTDNLGKYLGVPLLHYGPNKATFNSLLDKVHRRLVGWKGKLFSLAGRAILIKAVTASIPIYPMQTTKLLASVCKELDKLNRNFFWGGNEKKNKIHLCLWNLACRPKSKGGLGFKQTTHMN</sequence>
<dbReference type="EMBL" id="JAJFAZ020000002">
    <property type="protein sequence ID" value="KAI5344809.1"/>
    <property type="molecule type" value="Genomic_DNA"/>
</dbReference>
<name>A0AAD4WLG0_PRUDU</name>
<feature type="signal peptide" evidence="1">
    <location>
        <begin position="1"/>
        <end position="20"/>
    </location>
</feature>